<evidence type="ECO:0000313" key="2">
    <source>
        <dbReference type="EMBL" id="RDV03940.1"/>
    </source>
</evidence>
<dbReference type="OrthoDB" id="9795903at2"/>
<dbReference type="Pfam" id="PF08808">
    <property type="entry name" value="RES"/>
    <property type="match status" value="1"/>
</dbReference>
<dbReference type="RefSeq" id="WP_115515966.1">
    <property type="nucleotide sequence ID" value="NZ_QRGO01000001.1"/>
</dbReference>
<dbReference type="AlphaFoldDB" id="A0A371B8P7"/>
<proteinExistence type="predicted"/>
<evidence type="ECO:0000259" key="1">
    <source>
        <dbReference type="SMART" id="SM00953"/>
    </source>
</evidence>
<comment type="caution">
    <text evidence="2">The sequence shown here is derived from an EMBL/GenBank/DDBJ whole genome shotgun (WGS) entry which is preliminary data.</text>
</comment>
<keyword evidence="3" id="KW-1185">Reference proteome</keyword>
<feature type="domain" description="RES" evidence="1">
    <location>
        <begin position="91"/>
        <end position="219"/>
    </location>
</feature>
<evidence type="ECO:0000313" key="3">
    <source>
        <dbReference type="Proteomes" id="UP000263993"/>
    </source>
</evidence>
<accession>A0A371B8P7</accession>
<protein>
    <submittedName>
        <fullName evidence="2">RES domain-containing protein</fullName>
    </submittedName>
</protein>
<dbReference type="EMBL" id="QRGO01000001">
    <property type="protein sequence ID" value="RDV03940.1"/>
    <property type="molecule type" value="Genomic_DNA"/>
</dbReference>
<dbReference type="Proteomes" id="UP000263993">
    <property type="component" value="Unassembled WGS sequence"/>
</dbReference>
<dbReference type="InterPro" id="IPR014914">
    <property type="entry name" value="RES_dom"/>
</dbReference>
<gene>
    <name evidence="2" type="ORF">DXH78_04670</name>
</gene>
<organism evidence="2 3">
    <name type="scientific">Undibacter mobilis</name>
    <dbReference type="NCBI Taxonomy" id="2292256"/>
    <lineage>
        <taxon>Bacteria</taxon>
        <taxon>Pseudomonadati</taxon>
        <taxon>Pseudomonadota</taxon>
        <taxon>Alphaproteobacteria</taxon>
        <taxon>Hyphomicrobiales</taxon>
        <taxon>Nitrobacteraceae</taxon>
        <taxon>Undibacter</taxon>
    </lineage>
</organism>
<dbReference type="SMART" id="SM00953">
    <property type="entry name" value="RES"/>
    <property type="match status" value="1"/>
</dbReference>
<name>A0A371B8P7_9BRAD</name>
<sequence length="246" mass="27672">MPQDLPGLEVLPGPDVPRRHVVWPKAWRIIASRFPPIDLFERVSDDPKVWDALIALEQMTNPRLRDETGEISLVPPERRVSGANASWVMAAFTHIDKRGSRFSDGTFGVYYAADTLETAIAETVYHFALFAADAGDPARREDMRVLVGAVDRAFDDIAALGDDVKAGLLDDASYARSQPYAVTRRDAGADGFVYPSVRRSGFECVAAFWPDVVGIPVQERHLQYEWDGARVRRYFDYSLERWIDLP</sequence>
<reference evidence="3" key="1">
    <citation type="submission" date="2018-08" db="EMBL/GenBank/DDBJ databases">
        <authorList>
            <person name="Kim S.-J."/>
            <person name="Jung G.-Y."/>
        </authorList>
    </citation>
    <scope>NUCLEOTIDE SEQUENCE [LARGE SCALE GENOMIC DNA]</scope>
    <source>
        <strain evidence="3">GY_H</strain>
    </source>
</reference>